<dbReference type="Gene3D" id="3.10.450.50">
    <property type="match status" value="1"/>
</dbReference>
<evidence type="ECO:0008006" key="4">
    <source>
        <dbReference type="Google" id="ProtNLM"/>
    </source>
</evidence>
<dbReference type="EMBL" id="BDSP01000041">
    <property type="protein sequence ID" value="GAX11504.1"/>
    <property type="molecule type" value="Genomic_DNA"/>
</dbReference>
<evidence type="ECO:0000313" key="3">
    <source>
        <dbReference type="Proteomes" id="UP000198406"/>
    </source>
</evidence>
<dbReference type="InterPro" id="IPR032710">
    <property type="entry name" value="NTF2-like_dom_sf"/>
</dbReference>
<reference evidence="2 3" key="1">
    <citation type="journal article" date="2015" name="Plant Cell">
        <title>Oil accumulation by the oleaginous diatom Fistulifera solaris as revealed by the genome and transcriptome.</title>
        <authorList>
            <person name="Tanaka T."/>
            <person name="Maeda Y."/>
            <person name="Veluchamy A."/>
            <person name="Tanaka M."/>
            <person name="Abida H."/>
            <person name="Marechal E."/>
            <person name="Bowler C."/>
            <person name="Muto M."/>
            <person name="Sunaga Y."/>
            <person name="Tanaka M."/>
            <person name="Yoshino T."/>
            <person name="Taniguchi T."/>
            <person name="Fukuda Y."/>
            <person name="Nemoto M."/>
            <person name="Matsumoto M."/>
            <person name="Wong P.S."/>
            <person name="Aburatani S."/>
            <person name="Fujibuchi W."/>
        </authorList>
    </citation>
    <scope>NUCLEOTIDE SEQUENCE [LARGE SCALE GENOMIC DNA]</scope>
    <source>
        <strain evidence="2 3">JPCC DA0580</strain>
    </source>
</reference>
<protein>
    <recommendedName>
        <fullName evidence="4">Plastid lipid-associated protein/fibrillin conserved domain-containing protein</fullName>
    </recommendedName>
</protein>
<name>A0A1Z5JBW5_FISSO</name>
<evidence type="ECO:0000313" key="2">
    <source>
        <dbReference type="EMBL" id="GAX11504.1"/>
    </source>
</evidence>
<sequence length="229" mass="24932">MKVSLTILPLLPSVVLAFSSINVKPTPVATLDEAALLAQSKFPIAPADLIQKAKEVLGPDTAIGTVDNGECLADDFEFCAPVIGPIGKTEFLDSLAGFKLTDSFDINNQFFGFLVDPLQTNRVWFFSRVESVHKAPFMGAQPTGKKLILPPQVLHLDFSEDGKIKEFGFYTVDRRIGNTGGLGGAFAYFYGVGKALPFPECQPYKPSKRLRLFSAVGRLLTKLKKSKSS</sequence>
<feature type="signal peptide" evidence="1">
    <location>
        <begin position="1"/>
        <end position="17"/>
    </location>
</feature>
<keyword evidence="3" id="KW-1185">Reference proteome</keyword>
<dbReference type="Proteomes" id="UP000198406">
    <property type="component" value="Unassembled WGS sequence"/>
</dbReference>
<accession>A0A1Z5JBW5</accession>
<dbReference type="AlphaFoldDB" id="A0A1Z5JBW5"/>
<evidence type="ECO:0000256" key="1">
    <source>
        <dbReference type="SAM" id="SignalP"/>
    </source>
</evidence>
<organism evidence="2 3">
    <name type="scientific">Fistulifera solaris</name>
    <name type="common">Oleaginous diatom</name>
    <dbReference type="NCBI Taxonomy" id="1519565"/>
    <lineage>
        <taxon>Eukaryota</taxon>
        <taxon>Sar</taxon>
        <taxon>Stramenopiles</taxon>
        <taxon>Ochrophyta</taxon>
        <taxon>Bacillariophyta</taxon>
        <taxon>Bacillariophyceae</taxon>
        <taxon>Bacillariophycidae</taxon>
        <taxon>Naviculales</taxon>
        <taxon>Naviculaceae</taxon>
        <taxon>Fistulifera</taxon>
    </lineage>
</organism>
<dbReference type="OrthoDB" id="199820at2759"/>
<keyword evidence="1" id="KW-0732">Signal</keyword>
<gene>
    <name evidence="2" type="ORF">FisN_22Lh195</name>
</gene>
<dbReference type="InParanoid" id="A0A1Z5JBW5"/>
<feature type="chain" id="PRO_5013255648" description="Plastid lipid-associated protein/fibrillin conserved domain-containing protein" evidence="1">
    <location>
        <begin position="18"/>
        <end position="229"/>
    </location>
</feature>
<proteinExistence type="predicted"/>
<comment type="caution">
    <text evidence="2">The sequence shown here is derived from an EMBL/GenBank/DDBJ whole genome shotgun (WGS) entry which is preliminary data.</text>
</comment>
<dbReference type="SUPFAM" id="SSF54427">
    <property type="entry name" value="NTF2-like"/>
    <property type="match status" value="1"/>
</dbReference>